<evidence type="ECO:0000313" key="2">
    <source>
        <dbReference type="Proteomes" id="UP000824110"/>
    </source>
</evidence>
<dbReference type="AlphaFoldDB" id="A0A9D1SJ06"/>
<protein>
    <submittedName>
        <fullName evidence="1">Uncharacterized protein</fullName>
    </submittedName>
</protein>
<comment type="caution">
    <text evidence="1">The sequence shown here is derived from an EMBL/GenBank/DDBJ whole genome shotgun (WGS) entry which is preliminary data.</text>
</comment>
<proteinExistence type="predicted"/>
<dbReference type="Proteomes" id="UP000824110">
    <property type="component" value="Unassembled WGS sequence"/>
</dbReference>
<name>A0A9D1SJ06_9FIRM</name>
<organism evidence="1 2">
    <name type="scientific">Candidatus Coproplasma excrementigallinarum</name>
    <dbReference type="NCBI Taxonomy" id="2840747"/>
    <lineage>
        <taxon>Bacteria</taxon>
        <taxon>Bacillati</taxon>
        <taxon>Bacillota</taxon>
        <taxon>Clostridia</taxon>
        <taxon>Eubacteriales</taxon>
        <taxon>Candidatus Coproplasma</taxon>
    </lineage>
</organism>
<reference evidence="1" key="2">
    <citation type="journal article" date="2021" name="PeerJ">
        <title>Extensive microbial diversity within the chicken gut microbiome revealed by metagenomics and culture.</title>
        <authorList>
            <person name="Gilroy R."/>
            <person name="Ravi A."/>
            <person name="Getino M."/>
            <person name="Pursley I."/>
            <person name="Horton D.L."/>
            <person name="Alikhan N.F."/>
            <person name="Baker D."/>
            <person name="Gharbi K."/>
            <person name="Hall N."/>
            <person name="Watson M."/>
            <person name="Adriaenssens E.M."/>
            <person name="Foster-Nyarko E."/>
            <person name="Jarju S."/>
            <person name="Secka A."/>
            <person name="Antonio M."/>
            <person name="Oren A."/>
            <person name="Chaudhuri R.R."/>
            <person name="La Ragione R."/>
            <person name="Hildebrand F."/>
            <person name="Pallen M.J."/>
        </authorList>
    </citation>
    <scope>NUCLEOTIDE SEQUENCE</scope>
    <source>
        <strain evidence="1">CHK195-12923</strain>
    </source>
</reference>
<dbReference type="EMBL" id="DVNE01000020">
    <property type="protein sequence ID" value="HIU61418.1"/>
    <property type="molecule type" value="Genomic_DNA"/>
</dbReference>
<gene>
    <name evidence="1" type="ORF">IAB69_02080</name>
</gene>
<sequence>MKLYDFDGMFDKKLSQYISKNSGLHSEEEWEDIIPAMYSKFGDTQIKSLGTSPRGYYGAMSDEQLIKCLRAHVKNSVPVSRFLCEAIESRPGCRPALVEILNGEEEGLMQYAVNILGAADEAIPAYMRILSCEEGDDDEDFKNLCADFVKEKADLAKEQALECYARGVRKPLMLEMLSSVKSHDDRIFDILIKEFRMGENVPMMAGYLASYGDERALSYLLDKIAEDGITYDEFQELKYAIEALGGEYDGERDFSQDKVYQLVQEHNRADADIFSAFTQGAEGQQGADKK</sequence>
<accession>A0A9D1SJ06</accession>
<reference evidence="1" key="1">
    <citation type="submission" date="2020-10" db="EMBL/GenBank/DDBJ databases">
        <authorList>
            <person name="Gilroy R."/>
        </authorList>
    </citation>
    <scope>NUCLEOTIDE SEQUENCE</scope>
    <source>
        <strain evidence="1">CHK195-12923</strain>
    </source>
</reference>
<evidence type="ECO:0000313" key="1">
    <source>
        <dbReference type="EMBL" id="HIU61418.1"/>
    </source>
</evidence>